<gene>
    <name evidence="1" type="ORF">TSAR_005827</name>
</gene>
<dbReference type="STRING" id="543379.A0A232F4Z9"/>
<evidence type="ECO:0000313" key="2">
    <source>
        <dbReference type="Proteomes" id="UP000215335"/>
    </source>
</evidence>
<dbReference type="OrthoDB" id="444127at2759"/>
<dbReference type="SUPFAM" id="SSF56784">
    <property type="entry name" value="HAD-like"/>
    <property type="match status" value="1"/>
</dbReference>
<reference evidence="1 2" key="1">
    <citation type="journal article" date="2017" name="Curr. Biol.">
        <title>The Evolution of Venom by Co-option of Single-Copy Genes.</title>
        <authorList>
            <person name="Martinson E.O."/>
            <person name="Mrinalini"/>
            <person name="Kelkar Y.D."/>
            <person name="Chang C.H."/>
            <person name="Werren J.H."/>
        </authorList>
    </citation>
    <scope>NUCLEOTIDE SEQUENCE [LARGE SCALE GENOMIC DNA]</scope>
    <source>
        <strain evidence="1 2">Alberta</strain>
        <tissue evidence="1">Whole body</tissue>
    </source>
</reference>
<accession>A0A232F4Z9</accession>
<dbReference type="Pfam" id="PF00702">
    <property type="entry name" value="Hydrolase"/>
    <property type="match status" value="1"/>
</dbReference>
<dbReference type="InterPro" id="IPR051828">
    <property type="entry name" value="HAD-like_hydrolase_domain"/>
</dbReference>
<dbReference type="Gene3D" id="3.40.50.1000">
    <property type="entry name" value="HAD superfamily/HAD-like"/>
    <property type="match status" value="1"/>
</dbReference>
<evidence type="ECO:0008006" key="3">
    <source>
        <dbReference type="Google" id="ProtNLM"/>
    </source>
</evidence>
<dbReference type="NCBIfam" id="TIGR02252">
    <property type="entry name" value="DREG-2"/>
    <property type="match status" value="1"/>
</dbReference>
<keyword evidence="2" id="KW-1185">Reference proteome</keyword>
<dbReference type="SFLD" id="SFLDS00003">
    <property type="entry name" value="Haloacid_Dehalogenase"/>
    <property type="match status" value="1"/>
</dbReference>
<sequence length="258" mass="29773">MRLPIPRLITFDVTGTLLMTKLEQHYVEAAASHGLDRIDVPRIAKAFKTNFKRLENEHPIFGKSTGLGWQNWWRSLVHEVFRDQDRAICSEKLDKIADSLIECYSTSRCWHKYPGTDELLESLSRRRPRVVLGVISNFDERLEAVLDDARIRSYFSFVITSYGLGVEKPSPAIFQEALRLSSIDLNETIRPDEAIHIGDRVDNDYLGARSANWNAILINREDDPIDEKVVDPRDVFRHFDDLKTHFDSLLTRNAAYGR</sequence>
<dbReference type="InterPro" id="IPR023214">
    <property type="entry name" value="HAD_sf"/>
</dbReference>
<dbReference type="EMBL" id="NNAY01000997">
    <property type="protein sequence ID" value="OXU25559.1"/>
    <property type="molecule type" value="Genomic_DNA"/>
</dbReference>
<dbReference type="Gene3D" id="1.10.150.720">
    <property type="entry name" value="Haloacid dehalogenase-like hydrolase"/>
    <property type="match status" value="1"/>
</dbReference>
<dbReference type="InterPro" id="IPR044924">
    <property type="entry name" value="HAD-SF_hydro_IA_REG-2-like_cap"/>
</dbReference>
<dbReference type="InterPro" id="IPR011949">
    <property type="entry name" value="HAD-SF_hydro_IA_REG-2-like"/>
</dbReference>
<dbReference type="PANTHER" id="PTHR46191:SF2">
    <property type="entry name" value="HALOACID DEHALOGENASE-LIKE HYDROLASE DOMAIN-CONTAINING PROTEIN 3"/>
    <property type="match status" value="1"/>
</dbReference>
<protein>
    <recommendedName>
        <fullName evidence="3">Rhythmically expressed gene 2 protein</fullName>
    </recommendedName>
</protein>
<organism evidence="1 2">
    <name type="scientific">Trichomalopsis sarcophagae</name>
    <dbReference type="NCBI Taxonomy" id="543379"/>
    <lineage>
        <taxon>Eukaryota</taxon>
        <taxon>Metazoa</taxon>
        <taxon>Ecdysozoa</taxon>
        <taxon>Arthropoda</taxon>
        <taxon>Hexapoda</taxon>
        <taxon>Insecta</taxon>
        <taxon>Pterygota</taxon>
        <taxon>Neoptera</taxon>
        <taxon>Endopterygota</taxon>
        <taxon>Hymenoptera</taxon>
        <taxon>Apocrita</taxon>
        <taxon>Proctotrupomorpha</taxon>
        <taxon>Chalcidoidea</taxon>
        <taxon>Pteromalidae</taxon>
        <taxon>Pteromalinae</taxon>
        <taxon>Trichomalopsis</taxon>
    </lineage>
</organism>
<dbReference type="InterPro" id="IPR006439">
    <property type="entry name" value="HAD-SF_hydro_IA"/>
</dbReference>
<dbReference type="Proteomes" id="UP000215335">
    <property type="component" value="Unassembled WGS sequence"/>
</dbReference>
<name>A0A232F4Z9_9HYME</name>
<dbReference type="GO" id="GO:0005634">
    <property type="term" value="C:nucleus"/>
    <property type="evidence" value="ECO:0007669"/>
    <property type="project" value="TreeGrafter"/>
</dbReference>
<dbReference type="SFLD" id="SFLDG01129">
    <property type="entry name" value="C1.5:_HAD__Beta-PGM__Phosphata"/>
    <property type="match status" value="1"/>
</dbReference>
<dbReference type="NCBIfam" id="TIGR01549">
    <property type="entry name" value="HAD-SF-IA-v1"/>
    <property type="match status" value="1"/>
</dbReference>
<evidence type="ECO:0000313" key="1">
    <source>
        <dbReference type="EMBL" id="OXU25559.1"/>
    </source>
</evidence>
<dbReference type="InterPro" id="IPR036412">
    <property type="entry name" value="HAD-like_sf"/>
</dbReference>
<proteinExistence type="predicted"/>
<comment type="caution">
    <text evidence="1">The sequence shown here is derived from an EMBL/GenBank/DDBJ whole genome shotgun (WGS) entry which is preliminary data.</text>
</comment>
<dbReference type="AlphaFoldDB" id="A0A232F4Z9"/>
<dbReference type="PANTHER" id="PTHR46191">
    <property type="match status" value="1"/>
</dbReference>